<reference evidence="1 2" key="1">
    <citation type="submission" date="2020-04" db="EMBL/GenBank/DDBJ databases">
        <title>Molecular characterization of pseudomonads from Agaricus bisporus reveal novel blotch 2 pathogens in Western Europe.</title>
        <authorList>
            <person name="Taparia T."/>
            <person name="Krijger M."/>
            <person name="Haynes E."/>
            <person name="Elpinstone J.G."/>
            <person name="Noble R."/>
            <person name="Van Der Wolf J."/>
        </authorList>
    </citation>
    <scope>NUCLEOTIDE SEQUENCE [LARGE SCALE GENOMIC DNA]</scope>
    <source>
        <strain evidence="1 2">IPO3782</strain>
    </source>
</reference>
<sequence>MSKKRPSATYSHVHGRASLRIAAPPVVPPPYTLPLLSDETAFTIPRLAQAEDLPVEVTVLWGGSDTLDPGEITLIHFYWDDEPTPFDTQSIEAPYDASDLPVVGFVPQIKLDSPGLHLLRYEVELVPGNAAELSDPILINLDKEAPNQNNRGGPLIFPLDVQRDGVTDAYLASNGDRVVAEVPRWPDMRLEDRVDGYLSLLALRNKRSLRNRFVDVVATVTINQLHKDGAPIELVFEGDELRAHANGEYNAHYYLTDRADNEGPPSRISILLIDLTPTPTLLRPVDVPQLLIDGLIDLEDARAPGGVYMEIPEVFGSTAGDVLQPFWNLIPLAPITVGFAQAWPIRVPIDYATLASGGFEFAPGVIRADYTWQRGTMPARRSGPRFVPVNLTVAGPVSPNNPDPINRLLDQVTVKGVDGDNLLTASDKDQPARVVLPLYDNPVANEVLELMWGSPGVLADTYTVRPEDRVGDEIEFFVPWALIESMPGGTVPAFYWTYNGFNRQRSVDTLVTVNIVTIIGLLSPQFPDVHYGPGPGSGFINCDLRPWDGGARVRVPGDVTRLDGGDEVILSWASYANTNGNASGLIPGTSETFRHTLTSREAEEGYDFRVPFDPYILLPGLVKPPDGQINPRNGSAVVQYRVIKQAGAGIGDSGRVLIAISLIRPNLPPCIADD</sequence>
<comment type="caution">
    <text evidence="1">The sequence shown here is derived from an EMBL/GenBank/DDBJ whole genome shotgun (WGS) entry which is preliminary data.</text>
</comment>
<gene>
    <name evidence="1" type="ORF">HX822_27355</name>
</gene>
<evidence type="ECO:0000313" key="1">
    <source>
        <dbReference type="EMBL" id="NWE16678.1"/>
    </source>
</evidence>
<accession>A0A7Y8EL39</accession>
<dbReference type="AlphaFoldDB" id="A0A7Y8EL39"/>
<name>A0A7Y8EL39_9PSED</name>
<dbReference type="Proteomes" id="UP000531950">
    <property type="component" value="Unassembled WGS sequence"/>
</dbReference>
<dbReference type="EMBL" id="JACARG010000056">
    <property type="protein sequence ID" value="NWE16678.1"/>
    <property type="molecule type" value="Genomic_DNA"/>
</dbReference>
<evidence type="ECO:0000313" key="2">
    <source>
        <dbReference type="Proteomes" id="UP000531950"/>
    </source>
</evidence>
<organism evidence="1 2">
    <name type="scientific">Pseudomonas yamanorum</name>
    <dbReference type="NCBI Taxonomy" id="515393"/>
    <lineage>
        <taxon>Bacteria</taxon>
        <taxon>Pseudomonadati</taxon>
        <taxon>Pseudomonadota</taxon>
        <taxon>Gammaproteobacteria</taxon>
        <taxon>Pseudomonadales</taxon>
        <taxon>Pseudomonadaceae</taxon>
        <taxon>Pseudomonas</taxon>
    </lineage>
</organism>
<protein>
    <submittedName>
        <fullName evidence="1">Uncharacterized protein</fullName>
    </submittedName>
</protein>
<dbReference type="RefSeq" id="WP_177079548.1">
    <property type="nucleotide sequence ID" value="NZ_JACARG010000056.1"/>
</dbReference>
<proteinExistence type="predicted"/>